<name>A0AA95GF78_9GAMM</name>
<evidence type="ECO:0000313" key="2">
    <source>
        <dbReference type="Proteomes" id="UP001177597"/>
    </source>
</evidence>
<sequence length="120" mass="13036">MGNITAGNSINVMALLLCETPTAGETPVLPPKATLSPVTPKVEVQRSETVIYNQTTFVTQMSINNTGDGNTLSLRQSVFSNSTERLSQVISGFKNQDSTANTYFTELKFTQNPPMFVPDC</sequence>
<accession>A0AA95GF78</accession>
<gene>
    <name evidence="1" type="ORF">QE207_05900</name>
</gene>
<proteinExistence type="predicted"/>
<dbReference type="AlphaFoldDB" id="A0AA95GF78"/>
<evidence type="ECO:0000313" key="1">
    <source>
        <dbReference type="EMBL" id="WGL96110.1"/>
    </source>
</evidence>
<dbReference type="Proteomes" id="UP001177597">
    <property type="component" value="Chromosome"/>
</dbReference>
<dbReference type="RefSeq" id="WP_280629703.1">
    <property type="nucleotide sequence ID" value="NZ_CP123498.1"/>
</dbReference>
<reference evidence="1" key="1">
    <citation type="submission" date="2023-04" db="EMBL/GenBank/DDBJ databases">
        <title>Genome dynamics across the evolutionary transition to endosymbiosis.</title>
        <authorList>
            <person name="Siozios S."/>
            <person name="Nadal-Jimenez P."/>
            <person name="Azagi T."/>
            <person name="Sprong H."/>
            <person name="Frost C.L."/>
            <person name="Parratt S.R."/>
            <person name="Taylor G."/>
            <person name="Brettell L."/>
            <person name="Lew K.C."/>
            <person name="Croft L."/>
            <person name="King K.C."/>
            <person name="Brockhurst M.A."/>
            <person name="Hypsa V."/>
            <person name="Novakova E."/>
            <person name="Darby A.C."/>
            <person name="Hurst G.D.D."/>
        </authorList>
    </citation>
    <scope>NUCLEOTIDE SEQUENCE</scope>
    <source>
        <strain evidence="1">AIh</strain>
    </source>
</reference>
<organism evidence="1 2">
    <name type="scientific">Arsenophonus nasoniae</name>
    <name type="common">son-killer infecting Nasonia vitripennis</name>
    <dbReference type="NCBI Taxonomy" id="638"/>
    <lineage>
        <taxon>Bacteria</taxon>
        <taxon>Pseudomonadati</taxon>
        <taxon>Pseudomonadota</taxon>
        <taxon>Gammaproteobacteria</taxon>
        <taxon>Enterobacterales</taxon>
        <taxon>Morganellaceae</taxon>
        <taxon>Arsenophonus</taxon>
    </lineage>
</organism>
<dbReference type="EMBL" id="CP123498">
    <property type="protein sequence ID" value="WGL96110.1"/>
    <property type="molecule type" value="Genomic_DNA"/>
</dbReference>
<protein>
    <submittedName>
        <fullName evidence="1">Uncharacterized protein</fullName>
    </submittedName>
</protein>